<proteinExistence type="predicted"/>
<dbReference type="Proteomes" id="UP000070341">
    <property type="component" value="Unassembled WGS sequence"/>
</dbReference>
<evidence type="ECO:0000313" key="2">
    <source>
        <dbReference type="Proteomes" id="UP000070341"/>
    </source>
</evidence>
<dbReference type="EMBL" id="LHXU01000004">
    <property type="protein sequence ID" value="KXB00767.1"/>
    <property type="molecule type" value="Genomic_DNA"/>
</dbReference>
<comment type="caution">
    <text evidence="1">The sequence shown here is derived from an EMBL/GenBank/DDBJ whole genome shotgun (WGS) entry which is preliminary data.</text>
</comment>
<name>A0A133V2T9_9EURY</name>
<reference evidence="1 2" key="1">
    <citation type="journal article" date="2016" name="Sci. Rep.">
        <title>Metabolic traits of an uncultured archaeal lineage -MSBL1- from brine pools of the Red Sea.</title>
        <authorList>
            <person name="Mwirichia R."/>
            <person name="Alam I."/>
            <person name="Rashid M."/>
            <person name="Vinu M."/>
            <person name="Ba-Alawi W."/>
            <person name="Anthony Kamau A."/>
            <person name="Kamanda Ngugi D."/>
            <person name="Goker M."/>
            <person name="Klenk H.P."/>
            <person name="Bajic V."/>
            <person name="Stingl U."/>
        </authorList>
    </citation>
    <scope>NUCLEOTIDE SEQUENCE [LARGE SCALE GENOMIC DNA]</scope>
    <source>
        <strain evidence="1">SCGC-AAA259M10</strain>
    </source>
</reference>
<accession>A0A133V2T9</accession>
<sequence length="284" mass="33550">MPERRAWSIDIRWKDVMNELPSTVFPIRVSIQCDRSVKDDENWGPWDGVTKTFEVRQPDSIPYIPRQTIYFYNPVEEKRLPGEGSPQTRPGSHIQYKDMCEAEAFFEEFEEFLRTVETDYPEVPERIYIQNLKLVEIPEGYIENGKLQRRDLIEEEQRVSIAEFGRPTKISKKKVRTEIREILADRCLKPLDLTEMLSVVMKPVGKAHVPKRYYTKKKALKHNRPDLQPEIFNEAELENMPREELKGYLEQLIEENILKQVVYEGETVEKKEFVEQTARIEVSS</sequence>
<organism evidence="1 2">
    <name type="scientific">candidate division MSBL1 archaeon SCGC-AAA259M10</name>
    <dbReference type="NCBI Taxonomy" id="1698270"/>
    <lineage>
        <taxon>Archaea</taxon>
        <taxon>Methanobacteriati</taxon>
        <taxon>Methanobacteriota</taxon>
        <taxon>candidate division MSBL1</taxon>
    </lineage>
</organism>
<protein>
    <submittedName>
        <fullName evidence="1">Uncharacterized protein</fullName>
    </submittedName>
</protein>
<keyword evidence="2" id="KW-1185">Reference proteome</keyword>
<gene>
    <name evidence="1" type="ORF">AKJ40_00660</name>
</gene>
<evidence type="ECO:0000313" key="1">
    <source>
        <dbReference type="EMBL" id="KXB00767.1"/>
    </source>
</evidence>
<dbReference type="AlphaFoldDB" id="A0A133V2T9"/>